<dbReference type="InterPro" id="IPR026960">
    <property type="entry name" value="RVT-Znf"/>
</dbReference>
<feature type="compositionally biased region" description="Basic and acidic residues" evidence="2">
    <location>
        <begin position="549"/>
        <end position="565"/>
    </location>
</feature>
<accession>A0A9D4SZN7</accession>
<dbReference type="Gene3D" id="4.10.60.10">
    <property type="entry name" value="Zinc finger, CCHC-type"/>
    <property type="match status" value="1"/>
</dbReference>
<dbReference type="GO" id="GO:0003723">
    <property type="term" value="F:RNA binding"/>
    <property type="evidence" value="ECO:0007669"/>
    <property type="project" value="InterPro"/>
</dbReference>
<evidence type="ECO:0000256" key="1">
    <source>
        <dbReference type="PROSITE-ProRule" id="PRU00047"/>
    </source>
</evidence>
<dbReference type="InterPro" id="IPR036875">
    <property type="entry name" value="Znf_CCHC_sf"/>
</dbReference>
<dbReference type="PANTHER" id="PTHR22639">
    <property type="entry name" value="GAG-RELATED PROTEIN"/>
    <property type="match status" value="1"/>
</dbReference>
<dbReference type="InterPro" id="IPR001878">
    <property type="entry name" value="Znf_CCHC"/>
</dbReference>
<dbReference type="GO" id="GO:0002218">
    <property type="term" value="P:activation of innate immune response"/>
    <property type="evidence" value="ECO:0007669"/>
    <property type="project" value="InterPro"/>
</dbReference>
<reference evidence="4" key="2">
    <citation type="submission" date="2021-09" db="EMBL/GenBank/DDBJ databases">
        <authorList>
            <person name="Jia N."/>
            <person name="Wang J."/>
            <person name="Shi W."/>
            <person name="Du L."/>
            <person name="Sun Y."/>
            <person name="Zhan W."/>
            <person name="Jiang J."/>
            <person name="Wang Q."/>
            <person name="Zhang B."/>
            <person name="Ji P."/>
            <person name="Sakyi L.B."/>
            <person name="Cui X."/>
            <person name="Yuan T."/>
            <person name="Jiang B."/>
            <person name="Yang W."/>
            <person name="Lam T.T.-Y."/>
            <person name="Chang Q."/>
            <person name="Ding S."/>
            <person name="Wang X."/>
            <person name="Zhu J."/>
            <person name="Ruan X."/>
            <person name="Zhao L."/>
            <person name="Wei J."/>
            <person name="Que T."/>
            <person name="Du C."/>
            <person name="Cheng J."/>
            <person name="Dai P."/>
            <person name="Han X."/>
            <person name="Huang E."/>
            <person name="Gao Y."/>
            <person name="Liu J."/>
            <person name="Shao H."/>
            <person name="Ye R."/>
            <person name="Li L."/>
            <person name="Wei W."/>
            <person name="Wang X."/>
            <person name="Wang C."/>
            <person name="Huo Q."/>
            <person name="Li W."/>
            <person name="Guo W."/>
            <person name="Chen H."/>
            <person name="Chen S."/>
            <person name="Zhou L."/>
            <person name="Zhou L."/>
            <person name="Ni X."/>
            <person name="Tian J."/>
            <person name="Zhou Y."/>
            <person name="Sheng Y."/>
            <person name="Liu T."/>
            <person name="Pan Y."/>
            <person name="Xia L."/>
            <person name="Li J."/>
            <person name="Zhao F."/>
            <person name="Cao W."/>
        </authorList>
    </citation>
    <scope>NUCLEOTIDE SEQUENCE</scope>
    <source>
        <strain evidence="4">Rsan-2018</strain>
        <tissue evidence="4">Larvae</tissue>
    </source>
</reference>
<feature type="region of interest" description="Disordered" evidence="2">
    <location>
        <begin position="382"/>
        <end position="703"/>
    </location>
</feature>
<feature type="region of interest" description="Disordered" evidence="2">
    <location>
        <begin position="723"/>
        <end position="750"/>
    </location>
</feature>
<keyword evidence="1" id="KW-0479">Metal-binding</keyword>
<organism evidence="4 5">
    <name type="scientific">Rhipicephalus sanguineus</name>
    <name type="common">Brown dog tick</name>
    <name type="synonym">Ixodes sanguineus</name>
    <dbReference type="NCBI Taxonomy" id="34632"/>
    <lineage>
        <taxon>Eukaryota</taxon>
        <taxon>Metazoa</taxon>
        <taxon>Ecdysozoa</taxon>
        <taxon>Arthropoda</taxon>
        <taxon>Chelicerata</taxon>
        <taxon>Arachnida</taxon>
        <taxon>Acari</taxon>
        <taxon>Parasitiformes</taxon>
        <taxon>Ixodida</taxon>
        <taxon>Ixodoidea</taxon>
        <taxon>Ixodidae</taxon>
        <taxon>Rhipicephalinae</taxon>
        <taxon>Rhipicephalus</taxon>
        <taxon>Rhipicephalus</taxon>
    </lineage>
</organism>
<sequence>MLLLRTPAFYALLISIVIGDYNYAEFMKTIVDYGIDKGLDRNSARNSMMYSSVGQLVGRVGLAILADAVPSSRSPLYMLSFLISTLCRQNLSFFSSKYPREGGTRVATMPPPKEHFFNIRTPPGTSVDEVIDALEGLVGIQEIYSVQHHGGFDFQVGVNSVAAVQTLLETGGLRLGTRTVPLVPVARQVASVTCLYLPCYVPDNEVVTGLKSYGTTLRIEEARYKDRPSIRTGTRYIKMDMRLENPLPNFARVGGHRATFEYRGVRRLCRRCNQEGHFKAQCDTPHCARCGVFGHRTDTCTEPCRRCGGAHASVDCTTRKSYSMAAAMDVDEFPALGTATAAGHTQRRMTTLRPAKRPKPNEDGPEPQVIPEKTLAQAAAITAPTAPAQQQEGRKTDAPTPASMRSGDRQEEEGSHGHAEPNQAAAATEAERAADSGEGEKRGVHGARSASGDDEGEDDAASAVSWASVDETAAEESCHEDGQGVGKEDRPEARKGSQGERKLSLKERTGPAASTAAHSPWWNKTGDDDVPRGREAPQPTYHQPVRGSVEQEKSRKAPGEGDAPKPTEPPISSQKQPRPEPAPQHGGAAQQHSREGAQHGVQHGEAGGKTSRGEKTAAAVLEAQKPAGTPSSDELEPGELVIDERAPTSPESPKHTQQQPLSMPAGVGRGRYSRSRDSEAAHGGTLFQSLRPSGPGAHKADGGALNAASKRCDVTPRGACEAARRAVSTRRRRQNSVQASGRRPTTWTQTATSSDRWARLDRVYVTSSLQRAVVDCQAVDPPSYALGISDHRPVVVALEVKDRSPYRHPWRVDNRLFSDETARASLRNRLAASIGDHSWDALKQAGGWNIPSAVVLADTYALKTTLRVLQLPEEHPARKLATYFLGVQSRLFLQTQAPGPKAINPTPFYRHVIGIYKRIAQLNLDTPLLECQNTELAQELLVNSGCEAKNPGFPWVLLTPSWLPGSIQDVVWRFGWSVLPTADRMYKWHYVRSEQCVHCQKHEDNKHALITCRVAKVFWSLVDTAYHPLGIERFVKRGRCPNGALARLVLAAGMFALWENRGIAVKQAKSRQNQWPLLMRMYNIVLDHLDTEFFLLGEEEFLKRWSCAFVKIANNRVTLTCAPIQGLRTT</sequence>
<evidence type="ECO:0000313" key="4">
    <source>
        <dbReference type="EMBL" id="KAH7957679.1"/>
    </source>
</evidence>
<feature type="compositionally biased region" description="Low complexity" evidence="2">
    <location>
        <begin position="382"/>
        <end position="391"/>
    </location>
</feature>
<dbReference type="Pfam" id="PF13966">
    <property type="entry name" value="zf-RVT"/>
    <property type="match status" value="1"/>
</dbReference>
<dbReference type="SUPFAM" id="SSF57756">
    <property type="entry name" value="Retrovirus zinc finger-like domains"/>
    <property type="match status" value="1"/>
</dbReference>
<feature type="compositionally biased region" description="Polar residues" evidence="2">
    <location>
        <begin position="649"/>
        <end position="661"/>
    </location>
</feature>
<feature type="domain" description="CCHC-type" evidence="3">
    <location>
        <begin position="269"/>
        <end position="282"/>
    </location>
</feature>
<evidence type="ECO:0000313" key="5">
    <source>
        <dbReference type="Proteomes" id="UP000821837"/>
    </source>
</evidence>
<keyword evidence="1" id="KW-0863">Zinc-finger</keyword>
<feature type="region of interest" description="Disordered" evidence="2">
    <location>
        <begin position="339"/>
        <end position="368"/>
    </location>
</feature>
<dbReference type="Gene3D" id="3.60.10.10">
    <property type="entry name" value="Endonuclease/exonuclease/phosphatase"/>
    <property type="match status" value="1"/>
</dbReference>
<feature type="compositionally biased region" description="Low complexity" evidence="2">
    <location>
        <begin position="461"/>
        <end position="470"/>
    </location>
</feature>
<dbReference type="GO" id="GO:0008270">
    <property type="term" value="F:zinc ion binding"/>
    <property type="evidence" value="ECO:0007669"/>
    <property type="project" value="UniProtKB-KW"/>
</dbReference>
<proteinExistence type="predicted"/>
<reference evidence="4" key="1">
    <citation type="journal article" date="2020" name="Cell">
        <title>Large-Scale Comparative Analyses of Tick Genomes Elucidate Their Genetic Diversity and Vector Capacities.</title>
        <authorList>
            <consortium name="Tick Genome and Microbiome Consortium (TIGMIC)"/>
            <person name="Jia N."/>
            <person name="Wang J."/>
            <person name="Shi W."/>
            <person name="Du L."/>
            <person name="Sun Y."/>
            <person name="Zhan W."/>
            <person name="Jiang J.F."/>
            <person name="Wang Q."/>
            <person name="Zhang B."/>
            <person name="Ji P."/>
            <person name="Bell-Sakyi L."/>
            <person name="Cui X.M."/>
            <person name="Yuan T.T."/>
            <person name="Jiang B.G."/>
            <person name="Yang W.F."/>
            <person name="Lam T.T."/>
            <person name="Chang Q.C."/>
            <person name="Ding S.J."/>
            <person name="Wang X.J."/>
            <person name="Zhu J.G."/>
            <person name="Ruan X.D."/>
            <person name="Zhao L."/>
            <person name="Wei J.T."/>
            <person name="Ye R.Z."/>
            <person name="Que T.C."/>
            <person name="Du C.H."/>
            <person name="Zhou Y.H."/>
            <person name="Cheng J.X."/>
            <person name="Dai P.F."/>
            <person name="Guo W.B."/>
            <person name="Han X.H."/>
            <person name="Huang E.J."/>
            <person name="Li L.F."/>
            <person name="Wei W."/>
            <person name="Gao Y.C."/>
            <person name="Liu J.Z."/>
            <person name="Shao H.Z."/>
            <person name="Wang X."/>
            <person name="Wang C.C."/>
            <person name="Yang T.C."/>
            <person name="Huo Q.B."/>
            <person name="Li W."/>
            <person name="Chen H.Y."/>
            <person name="Chen S.E."/>
            <person name="Zhou L.G."/>
            <person name="Ni X.B."/>
            <person name="Tian J.H."/>
            <person name="Sheng Y."/>
            <person name="Liu T."/>
            <person name="Pan Y.S."/>
            <person name="Xia L.Y."/>
            <person name="Li J."/>
            <person name="Zhao F."/>
            <person name="Cao W.C."/>
        </authorList>
    </citation>
    <scope>NUCLEOTIDE SEQUENCE</scope>
    <source>
        <strain evidence="4">Rsan-2018</strain>
    </source>
</reference>
<feature type="compositionally biased region" description="Basic and acidic residues" evidence="2">
    <location>
        <begin position="429"/>
        <end position="443"/>
    </location>
</feature>
<comment type="caution">
    <text evidence="4">The sequence shown here is derived from an EMBL/GenBank/DDBJ whole genome shotgun (WGS) entry which is preliminary data.</text>
</comment>
<gene>
    <name evidence="4" type="ORF">HPB52_021889</name>
</gene>
<dbReference type="PROSITE" id="PS50158">
    <property type="entry name" value="ZF_CCHC"/>
    <property type="match status" value="1"/>
</dbReference>
<dbReference type="VEuPathDB" id="VectorBase:RSAN_030936"/>
<feature type="compositionally biased region" description="Basic and acidic residues" evidence="2">
    <location>
        <begin position="406"/>
        <end position="419"/>
    </location>
</feature>
<evidence type="ECO:0000256" key="2">
    <source>
        <dbReference type="SAM" id="MobiDB-lite"/>
    </source>
</evidence>
<name>A0A9D4SZN7_RHISA</name>
<feature type="compositionally biased region" description="Polar residues" evidence="2">
    <location>
        <begin position="735"/>
        <end position="750"/>
    </location>
</feature>
<dbReference type="GO" id="GO:0003690">
    <property type="term" value="F:double-stranded DNA binding"/>
    <property type="evidence" value="ECO:0007669"/>
    <property type="project" value="InterPro"/>
</dbReference>
<protein>
    <recommendedName>
        <fullName evidence="3">CCHC-type domain-containing protein</fullName>
    </recommendedName>
</protein>
<dbReference type="SUPFAM" id="SSF56219">
    <property type="entry name" value="DNase I-like"/>
    <property type="match status" value="1"/>
</dbReference>
<dbReference type="EMBL" id="JABSTV010001250">
    <property type="protein sequence ID" value="KAH7957679.1"/>
    <property type="molecule type" value="Genomic_DNA"/>
</dbReference>
<feature type="compositionally biased region" description="Basic and acidic residues" evidence="2">
    <location>
        <begin position="525"/>
        <end position="535"/>
    </location>
</feature>
<dbReference type="AlphaFoldDB" id="A0A9D4SZN7"/>
<keyword evidence="5" id="KW-1185">Reference proteome</keyword>
<dbReference type="InterPro" id="IPR036691">
    <property type="entry name" value="Endo/exonu/phosph_ase_sf"/>
</dbReference>
<dbReference type="Proteomes" id="UP000821837">
    <property type="component" value="Unassembled WGS sequence"/>
</dbReference>
<dbReference type="InterPro" id="IPR042509">
    <property type="entry name" value="ZCCHC3"/>
</dbReference>
<dbReference type="VEuPathDB" id="VectorBase:RSAN_057322"/>
<dbReference type="VEuPathDB" id="VectorBase:RSAN_045753"/>
<keyword evidence="1" id="KW-0862">Zinc</keyword>
<evidence type="ECO:0000259" key="3">
    <source>
        <dbReference type="PROSITE" id="PS50158"/>
    </source>
</evidence>
<dbReference type="PANTHER" id="PTHR22639:SF3">
    <property type="entry name" value="ZINC FINGER CCHC DOMAIN-CONTAINING PROTEIN 3"/>
    <property type="match status" value="1"/>
</dbReference>
<dbReference type="SMART" id="SM00343">
    <property type="entry name" value="ZnF_C2HC"/>
    <property type="match status" value="3"/>
</dbReference>
<feature type="compositionally biased region" description="Basic and acidic residues" evidence="2">
    <location>
        <begin position="476"/>
        <end position="509"/>
    </location>
</feature>